<evidence type="ECO:0000259" key="7">
    <source>
        <dbReference type="Pfam" id="PF24986"/>
    </source>
</evidence>
<comment type="similarity">
    <text evidence="5">Belongs to the RimM family.</text>
</comment>
<comment type="subcellular location">
    <subcellularLocation>
        <location evidence="5">Cytoplasm</location>
    </subcellularLocation>
</comment>
<evidence type="ECO:0000256" key="3">
    <source>
        <dbReference type="ARBA" id="ARBA00022552"/>
    </source>
</evidence>
<dbReference type="Gene3D" id="2.40.30.60">
    <property type="entry name" value="RimM"/>
    <property type="match status" value="1"/>
</dbReference>
<evidence type="ECO:0000313" key="8">
    <source>
        <dbReference type="EMBL" id="MCZ0865137.1"/>
    </source>
</evidence>
<dbReference type="HAMAP" id="MF_00014">
    <property type="entry name" value="Ribosome_mat_RimM"/>
    <property type="match status" value="1"/>
</dbReference>
<name>A0A9J6RLD3_9GAMM</name>
<keyword evidence="3 5" id="KW-0698">rRNA processing</keyword>
<dbReference type="InterPro" id="IPR002676">
    <property type="entry name" value="RimM_N"/>
</dbReference>
<dbReference type="PANTHER" id="PTHR33692">
    <property type="entry name" value="RIBOSOME MATURATION FACTOR RIMM"/>
    <property type="match status" value="1"/>
</dbReference>
<dbReference type="SUPFAM" id="SSF50346">
    <property type="entry name" value="PRC-barrel domain"/>
    <property type="match status" value="1"/>
</dbReference>
<comment type="domain">
    <text evidence="5">The PRC barrel domain binds ribosomal protein uS19.</text>
</comment>
<dbReference type="AlphaFoldDB" id="A0A9J6RLD3"/>
<dbReference type="Pfam" id="PF24986">
    <property type="entry name" value="PRC_RimM"/>
    <property type="match status" value="1"/>
</dbReference>
<dbReference type="InterPro" id="IPR036976">
    <property type="entry name" value="RimM_N_sf"/>
</dbReference>
<dbReference type="Proteomes" id="UP001069090">
    <property type="component" value="Unassembled WGS sequence"/>
</dbReference>
<dbReference type="InterPro" id="IPR056792">
    <property type="entry name" value="PRC_RimM"/>
</dbReference>
<evidence type="ECO:0000256" key="1">
    <source>
        <dbReference type="ARBA" id="ARBA00022490"/>
    </source>
</evidence>
<protein>
    <recommendedName>
        <fullName evidence="5">Ribosome maturation factor RimM</fullName>
    </recommendedName>
</protein>
<dbReference type="SUPFAM" id="SSF50447">
    <property type="entry name" value="Translation proteins"/>
    <property type="match status" value="1"/>
</dbReference>
<comment type="caution">
    <text evidence="8">The sequence shown here is derived from an EMBL/GenBank/DDBJ whole genome shotgun (WGS) entry which is preliminary data.</text>
</comment>
<keyword evidence="2 5" id="KW-0690">Ribosome biogenesis</keyword>
<gene>
    <name evidence="5 8" type="primary">rimM</name>
    <name evidence="8" type="ORF">O0V09_08005</name>
</gene>
<evidence type="ECO:0000256" key="2">
    <source>
        <dbReference type="ARBA" id="ARBA00022517"/>
    </source>
</evidence>
<dbReference type="GO" id="GO:0043022">
    <property type="term" value="F:ribosome binding"/>
    <property type="evidence" value="ECO:0007669"/>
    <property type="project" value="InterPro"/>
</dbReference>
<accession>A0A9J6RLD3</accession>
<evidence type="ECO:0000256" key="4">
    <source>
        <dbReference type="ARBA" id="ARBA00023186"/>
    </source>
</evidence>
<dbReference type="PANTHER" id="PTHR33692:SF1">
    <property type="entry name" value="RIBOSOME MATURATION FACTOR RIMM"/>
    <property type="match status" value="1"/>
</dbReference>
<sequence>MTAKPTDSAAERVVIGKITSVYGIKGWVKIHSYTEPMENFLSYTDCQIQRGGLWQPISFEEGKRHGKGLVARIAGVDDRDLAAQYCKCEVAIAADALPALAEDEFYWHQLEGLRVYTQNDKGEELLLGKVSHLLETGANDVLVVRKCAGSIDREERLIPYLPGQFITDIDIANGLLRVDWDPEF</sequence>
<dbReference type="Pfam" id="PF01782">
    <property type="entry name" value="RimM"/>
    <property type="match status" value="1"/>
</dbReference>
<dbReference type="NCBIfam" id="TIGR02273">
    <property type="entry name" value="16S_RimM"/>
    <property type="match status" value="1"/>
</dbReference>
<dbReference type="GO" id="GO:0005737">
    <property type="term" value="C:cytoplasm"/>
    <property type="evidence" value="ECO:0007669"/>
    <property type="project" value="UniProtKB-SubCell"/>
</dbReference>
<dbReference type="GO" id="GO:0005840">
    <property type="term" value="C:ribosome"/>
    <property type="evidence" value="ECO:0007669"/>
    <property type="project" value="InterPro"/>
</dbReference>
<comment type="function">
    <text evidence="5">An accessory protein needed during the final step in the assembly of 30S ribosomal subunit, possibly for assembly of the head region. Essential for efficient processing of 16S rRNA. May be needed both before and after RbfA during the maturation of 16S rRNA. It has affinity for free ribosomal 30S subunits but not for 70S ribosomes.</text>
</comment>
<dbReference type="GO" id="GO:0006364">
    <property type="term" value="P:rRNA processing"/>
    <property type="evidence" value="ECO:0007669"/>
    <property type="project" value="UniProtKB-UniRule"/>
</dbReference>
<keyword evidence="9" id="KW-1185">Reference proteome</keyword>
<dbReference type="InterPro" id="IPR011961">
    <property type="entry name" value="RimM"/>
</dbReference>
<dbReference type="Gene3D" id="2.30.30.240">
    <property type="entry name" value="PRC-barrel domain"/>
    <property type="match status" value="1"/>
</dbReference>
<organism evidence="8 9">
    <name type="scientific">Dasania phycosphaerae</name>
    <dbReference type="NCBI Taxonomy" id="2950436"/>
    <lineage>
        <taxon>Bacteria</taxon>
        <taxon>Pseudomonadati</taxon>
        <taxon>Pseudomonadota</taxon>
        <taxon>Gammaproteobacteria</taxon>
        <taxon>Cellvibrionales</taxon>
        <taxon>Spongiibacteraceae</taxon>
        <taxon>Dasania</taxon>
    </lineage>
</organism>
<dbReference type="GO" id="GO:0042274">
    <property type="term" value="P:ribosomal small subunit biogenesis"/>
    <property type="evidence" value="ECO:0007669"/>
    <property type="project" value="UniProtKB-UniRule"/>
</dbReference>
<comment type="subunit">
    <text evidence="5">Binds ribosomal protein uS19.</text>
</comment>
<dbReference type="InterPro" id="IPR009000">
    <property type="entry name" value="Transl_B-barrel_sf"/>
</dbReference>
<proteinExistence type="inferred from homology"/>
<dbReference type="RefSeq" id="WP_258331287.1">
    <property type="nucleotide sequence ID" value="NZ_JAPTGG010000005.1"/>
</dbReference>
<evidence type="ECO:0000313" key="9">
    <source>
        <dbReference type="Proteomes" id="UP001069090"/>
    </source>
</evidence>
<keyword evidence="1 5" id="KW-0963">Cytoplasm</keyword>
<reference evidence="8 9" key="1">
    <citation type="submission" date="2022-12" db="EMBL/GenBank/DDBJ databases">
        <title>Dasania phycosphaerae sp. nov., isolated from particulate material of the south coast of Korea.</title>
        <authorList>
            <person name="Jiang Y."/>
        </authorList>
    </citation>
    <scope>NUCLEOTIDE SEQUENCE [LARGE SCALE GENOMIC DNA]</scope>
    <source>
        <strain evidence="8 9">GY-19</strain>
    </source>
</reference>
<feature type="domain" description="RimM N-terminal" evidence="6">
    <location>
        <begin position="14"/>
        <end position="95"/>
    </location>
</feature>
<feature type="domain" description="Ribosome maturation factor RimM PRC barrel" evidence="7">
    <location>
        <begin position="107"/>
        <end position="181"/>
    </location>
</feature>
<evidence type="ECO:0000259" key="6">
    <source>
        <dbReference type="Pfam" id="PF01782"/>
    </source>
</evidence>
<evidence type="ECO:0000256" key="5">
    <source>
        <dbReference type="HAMAP-Rule" id="MF_00014"/>
    </source>
</evidence>
<dbReference type="EMBL" id="JAPTGG010000005">
    <property type="protein sequence ID" value="MCZ0865137.1"/>
    <property type="molecule type" value="Genomic_DNA"/>
</dbReference>
<keyword evidence="4 5" id="KW-0143">Chaperone</keyword>
<dbReference type="InterPro" id="IPR011033">
    <property type="entry name" value="PRC_barrel-like_sf"/>
</dbReference>